<dbReference type="EMBL" id="JBHFAB010000027">
    <property type="protein sequence ID" value="MFC1420536.1"/>
    <property type="molecule type" value="Genomic_DNA"/>
</dbReference>
<keyword evidence="3" id="KW-1185">Reference proteome</keyword>
<organism evidence="2 3">
    <name type="scientific">Streptacidiphilus cavernicola</name>
    <dbReference type="NCBI Taxonomy" id="3342716"/>
    <lineage>
        <taxon>Bacteria</taxon>
        <taxon>Bacillati</taxon>
        <taxon>Actinomycetota</taxon>
        <taxon>Actinomycetes</taxon>
        <taxon>Kitasatosporales</taxon>
        <taxon>Streptomycetaceae</taxon>
        <taxon>Streptacidiphilus</taxon>
    </lineage>
</organism>
<evidence type="ECO:0000313" key="3">
    <source>
        <dbReference type="Proteomes" id="UP001592531"/>
    </source>
</evidence>
<comment type="caution">
    <text evidence="2">The sequence shown here is derived from an EMBL/GenBank/DDBJ whole genome shotgun (WGS) entry which is preliminary data.</text>
</comment>
<feature type="region of interest" description="Disordered" evidence="1">
    <location>
        <begin position="300"/>
        <end position="338"/>
    </location>
</feature>
<name>A0ABV6W3H0_9ACTN</name>
<feature type="region of interest" description="Disordered" evidence="1">
    <location>
        <begin position="441"/>
        <end position="473"/>
    </location>
</feature>
<dbReference type="Proteomes" id="UP001592531">
    <property type="component" value="Unassembled WGS sequence"/>
</dbReference>
<gene>
    <name evidence="2" type="ORF">ACEZDE_28420</name>
</gene>
<proteinExistence type="predicted"/>
<protein>
    <recommendedName>
        <fullName evidence="4">DUF222 domain-containing protein</fullName>
    </recommendedName>
</protein>
<evidence type="ECO:0000256" key="1">
    <source>
        <dbReference type="SAM" id="MobiDB-lite"/>
    </source>
</evidence>
<dbReference type="RefSeq" id="WP_380541959.1">
    <property type="nucleotide sequence ID" value="NZ_JBHFAB010000027.1"/>
</dbReference>
<evidence type="ECO:0000313" key="2">
    <source>
        <dbReference type="EMBL" id="MFC1420536.1"/>
    </source>
</evidence>
<reference evidence="2 3" key="1">
    <citation type="submission" date="2024-09" db="EMBL/GenBank/DDBJ databases">
        <authorList>
            <person name="Lee S.D."/>
        </authorList>
    </citation>
    <scope>NUCLEOTIDE SEQUENCE [LARGE SCALE GENOMIC DNA]</scope>
    <source>
        <strain evidence="2 3">N8-3</strain>
    </source>
</reference>
<sequence>MNALDLSTDETTTPAATGDASADARQNLIDYASLGGFTLTSETHAWYAAVDTVGSPEAARAASTVLAELRGRDLPATREAATRIAEETTLGRQDSVVAVGRAVALTLRVRSTLEVLMPSAYESDQLKALAAATGSGRWRREQDAKLTFGQRLNLGRAARNLAVAKRPRRGALHAALVSAEAERTEWAATSPTGDKPALPADLGFLDASAQAVDAACEALAELGRLKVDANPAALSLDELGELVDRLASDEGTLHRLPALRALRESLEQQGYGELVAELTAARADAEAVAEAVVREFGADGREEAAAEEESPQALVPAPREENPAGSAGAEVEAEAEADAEVKVVAEVETEVEVETDAEVQAGVEVEVEAEAEVAAETEAEVEVAAEATPVVEEQLDFSEPEPEPEPEAVAAEPEVVAVAAEPEPVAEPEAVAVVEAEAVAETEPAAEADTAVSASLPAPRRPRKPAFTPGRPVTAYSADELTAVVRWIDSDGVKRNDEELLRAAMKELGFARLGPRIKDALGTAVATARD</sequence>
<accession>A0ABV6W3H0</accession>
<evidence type="ECO:0008006" key="4">
    <source>
        <dbReference type="Google" id="ProtNLM"/>
    </source>
</evidence>